<evidence type="ECO:0000256" key="1">
    <source>
        <dbReference type="SAM" id="MobiDB-lite"/>
    </source>
</evidence>
<keyword evidence="2" id="KW-1133">Transmembrane helix</keyword>
<keyword evidence="4" id="KW-1185">Reference proteome</keyword>
<feature type="compositionally biased region" description="Basic and acidic residues" evidence="1">
    <location>
        <begin position="1"/>
        <end position="22"/>
    </location>
</feature>
<feature type="transmembrane region" description="Helical" evidence="2">
    <location>
        <begin position="40"/>
        <end position="58"/>
    </location>
</feature>
<dbReference type="EMBL" id="JAPCID010000008">
    <property type="protein sequence ID" value="MDA0137272.1"/>
    <property type="molecule type" value="Genomic_DNA"/>
</dbReference>
<keyword evidence="2" id="KW-0472">Membrane</keyword>
<organism evidence="3 4">
    <name type="scientific">Solirubrobacter deserti</name>
    <dbReference type="NCBI Taxonomy" id="2282478"/>
    <lineage>
        <taxon>Bacteria</taxon>
        <taxon>Bacillati</taxon>
        <taxon>Actinomycetota</taxon>
        <taxon>Thermoleophilia</taxon>
        <taxon>Solirubrobacterales</taxon>
        <taxon>Solirubrobacteraceae</taxon>
        <taxon>Solirubrobacter</taxon>
    </lineage>
</organism>
<accession>A0ABT4RFH2</accession>
<sequence>MSTHSETRRDRGATTARDLEGHRPRRLSTETKASFKTTEFFAYIGLLIALLIAAAVVDETDAGGFGAQQVWLYATLLTIGYMVSRGLAKSGSRDPYDADDR</sequence>
<dbReference type="RefSeq" id="WP_202957068.1">
    <property type="nucleotide sequence ID" value="NZ_JAPCID010000008.1"/>
</dbReference>
<protein>
    <submittedName>
        <fullName evidence="3">Uncharacterized protein</fullName>
    </submittedName>
</protein>
<evidence type="ECO:0000313" key="3">
    <source>
        <dbReference type="EMBL" id="MDA0137272.1"/>
    </source>
</evidence>
<reference evidence="3" key="1">
    <citation type="submission" date="2022-10" db="EMBL/GenBank/DDBJ databases">
        <title>The WGS of Solirubrobacter sp. CPCC 204708.</title>
        <authorList>
            <person name="Jiang Z."/>
        </authorList>
    </citation>
    <scope>NUCLEOTIDE SEQUENCE</scope>
    <source>
        <strain evidence="3">CPCC 204708</strain>
    </source>
</reference>
<proteinExistence type="predicted"/>
<evidence type="ECO:0000256" key="2">
    <source>
        <dbReference type="SAM" id="Phobius"/>
    </source>
</evidence>
<comment type="caution">
    <text evidence="3">The sequence shown here is derived from an EMBL/GenBank/DDBJ whole genome shotgun (WGS) entry which is preliminary data.</text>
</comment>
<evidence type="ECO:0000313" key="4">
    <source>
        <dbReference type="Proteomes" id="UP001147700"/>
    </source>
</evidence>
<keyword evidence="2" id="KW-0812">Transmembrane</keyword>
<dbReference type="Proteomes" id="UP001147700">
    <property type="component" value="Unassembled WGS sequence"/>
</dbReference>
<gene>
    <name evidence="3" type="ORF">OJ962_07190</name>
</gene>
<name>A0ABT4RFH2_9ACTN</name>
<feature type="region of interest" description="Disordered" evidence="1">
    <location>
        <begin position="1"/>
        <end position="26"/>
    </location>
</feature>
<feature type="transmembrane region" description="Helical" evidence="2">
    <location>
        <begin position="70"/>
        <end position="88"/>
    </location>
</feature>